<feature type="transmembrane region" description="Helical" evidence="15">
    <location>
        <begin position="307"/>
        <end position="325"/>
    </location>
</feature>
<dbReference type="Proteomes" id="UP000188533">
    <property type="component" value="Unassembled WGS sequence"/>
</dbReference>
<evidence type="ECO:0000256" key="13">
    <source>
        <dbReference type="ARBA" id="ARBA00023136"/>
    </source>
</evidence>
<comment type="caution">
    <text evidence="17">The sequence shown here is derived from an EMBL/GenBank/DDBJ whole genome shotgun (WGS) entry which is preliminary data.</text>
</comment>
<dbReference type="GO" id="GO:0008270">
    <property type="term" value="F:zinc ion binding"/>
    <property type="evidence" value="ECO:0007669"/>
    <property type="project" value="UniProtKB-KW"/>
</dbReference>
<dbReference type="EMBL" id="BDGU01000240">
    <property type="protein sequence ID" value="GAW05256.1"/>
    <property type="molecule type" value="Genomic_DNA"/>
</dbReference>
<feature type="transmembrane region" description="Helical" evidence="15">
    <location>
        <begin position="429"/>
        <end position="447"/>
    </location>
</feature>
<evidence type="ECO:0000256" key="10">
    <source>
        <dbReference type="ARBA" id="ARBA00022786"/>
    </source>
</evidence>
<keyword evidence="11" id="KW-0862">Zinc</keyword>
<dbReference type="PANTHER" id="PTHR22763">
    <property type="entry name" value="RING ZINC FINGER PROTEIN"/>
    <property type="match status" value="1"/>
</dbReference>
<sequence length="998" mass="110981">MDGDTANFSLPEQNVSVLPLLETFLPSNGSMDPIYSSYYQNITGFIHGDLHLYNITPPYLANSTESYPSKHIIQDYMKDANENMTEILEKLGVWNWSAPQKVAFSVVEKIPLLSANSSANVTENIALIHGRIEFSDASIGEDLRLEFEGVHFLKNGTIYGLAEPPNRAVDIRLLPSIVPEDTKSEIALLIEPELSSRIDKLKNLIDAGIIEDSLEDLPPKTACPFNLYAQIDSVDVPAYVIEAHEEEIQRPTARNAGCCHNLRRNRSGNLSYNPDTLIPPDGTEFHALRDFSSISIYISFLAEGRPSLSLIAPSFLACVIFLYEAQFSMNIHQIQLPEDAPPPRPPVPVPAVPVTAPSPVPGTAPQVVPTPSLLNTDLPTDPPNAPPAPIDNAPAPTAATQPATLTPAPPQNVTFWTFFWQQVRTDPQARLYVILFVFLSTIVRIILSPTLTLLFVAITYSCIWLPQIWRSMRRGRSSGLSMEYLVGITICRLYLMLYFLACPRNVLDVEPRYWSYNLAAFVCLQAMVLMLQEYFGPTFLLPKRFSTINTYNYHPPLPLPDEESPEKSLGDCAICMDAIIVDPSLRQTHDTSASSGNWDAKASGADGRRITSNIRAGGGAIDPTGLLDAFQRGVGSAVTRKSYSLAPCHHLFHTECLERLLRISVLNVDDLSHHCDHFHNLISFPTKTDLPLPPLAPVDKSATSTRILLLDTQAHLQKFGQVVDDLTSKVDNAKHEIVTVKTLFQQDREVFMNDIVDRLNRNQSEIQKSMGKPAQTSGLEDVQKILELRLQNMDQRLDSLQMLHQTYSQTLQIQTQALQSLQDQQSTIISALVPLLPLLQTIPPQIESARANLSESLLKLPSVQLAALTCHKNMPSPASEISSRKRSNSSSFVKRKRLRVDQNLVEHPLPTVGRTVAVTASPIQTRNLSTSFTRPHHIIANIGRKQSQKAQITYRPPLAELPLKNYRASPYSSSNLPEQTNILEHVPRPETPVMFSHL</sequence>
<feature type="transmembrane region" description="Helical" evidence="15">
    <location>
        <begin position="513"/>
        <end position="535"/>
    </location>
</feature>
<evidence type="ECO:0000256" key="9">
    <source>
        <dbReference type="ARBA" id="ARBA00022771"/>
    </source>
</evidence>
<dbReference type="STRING" id="5353.A0A1Q3EDI5"/>
<evidence type="ECO:0000256" key="3">
    <source>
        <dbReference type="ARBA" id="ARBA00004906"/>
    </source>
</evidence>
<dbReference type="InterPro" id="IPR021319">
    <property type="entry name" value="DUF2921"/>
</dbReference>
<evidence type="ECO:0000256" key="2">
    <source>
        <dbReference type="ARBA" id="ARBA00004127"/>
    </source>
</evidence>
<dbReference type="Gene3D" id="3.30.40.10">
    <property type="entry name" value="Zinc/RING finger domain, C3HC4 (zinc finger)"/>
    <property type="match status" value="1"/>
</dbReference>
<proteinExistence type="predicted"/>
<dbReference type="GO" id="GO:0012505">
    <property type="term" value="C:endomembrane system"/>
    <property type="evidence" value="ECO:0007669"/>
    <property type="project" value="UniProtKB-SubCell"/>
</dbReference>
<keyword evidence="18" id="KW-1185">Reference proteome</keyword>
<feature type="transmembrane region" description="Helical" evidence="15">
    <location>
        <begin position="484"/>
        <end position="501"/>
    </location>
</feature>
<dbReference type="GO" id="GO:0061630">
    <property type="term" value="F:ubiquitin protein ligase activity"/>
    <property type="evidence" value="ECO:0007669"/>
    <property type="project" value="UniProtKB-EC"/>
</dbReference>
<evidence type="ECO:0000256" key="15">
    <source>
        <dbReference type="SAM" id="Phobius"/>
    </source>
</evidence>
<dbReference type="Pfam" id="PF11145">
    <property type="entry name" value="DUF2921"/>
    <property type="match status" value="1"/>
</dbReference>
<evidence type="ECO:0000256" key="7">
    <source>
        <dbReference type="ARBA" id="ARBA00022723"/>
    </source>
</evidence>
<dbReference type="InterPro" id="IPR050731">
    <property type="entry name" value="HRD1_E3_ubiq-ligases"/>
</dbReference>
<keyword evidence="10" id="KW-0833">Ubl conjugation pathway</keyword>
<evidence type="ECO:0000256" key="11">
    <source>
        <dbReference type="ARBA" id="ARBA00022833"/>
    </source>
</evidence>
<comment type="subcellular location">
    <subcellularLocation>
        <location evidence="2">Endomembrane system</location>
        <topology evidence="2">Multi-pass membrane protein</topology>
    </subcellularLocation>
</comment>
<dbReference type="AlphaFoldDB" id="A0A1Q3EDI5"/>
<keyword evidence="13 15" id="KW-0472">Membrane</keyword>
<reference evidence="17 18" key="1">
    <citation type="submission" date="2016-08" db="EMBL/GenBank/DDBJ databases">
        <authorList>
            <consortium name="Lentinula edodes genome sequencing consortium"/>
            <person name="Sakamoto Y."/>
            <person name="Nakade K."/>
            <person name="Sato S."/>
            <person name="Yoshida Y."/>
            <person name="Miyazaki K."/>
            <person name="Natsume S."/>
            <person name="Konno N."/>
        </authorList>
    </citation>
    <scope>NUCLEOTIDE SEQUENCE [LARGE SCALE GENOMIC DNA]</scope>
    <source>
        <strain evidence="17 18">NBRC 111202</strain>
    </source>
</reference>
<feature type="compositionally biased region" description="Low complexity" evidence="14">
    <location>
        <begin position="390"/>
        <end position="404"/>
    </location>
</feature>
<feature type="region of interest" description="Disordered" evidence="14">
    <location>
        <begin position="874"/>
        <end position="893"/>
    </location>
</feature>
<feature type="compositionally biased region" description="Pro residues" evidence="14">
    <location>
        <begin position="339"/>
        <end position="362"/>
    </location>
</feature>
<keyword evidence="8" id="KW-0732">Signal</keyword>
<evidence type="ECO:0000313" key="18">
    <source>
        <dbReference type="Proteomes" id="UP000188533"/>
    </source>
</evidence>
<evidence type="ECO:0000256" key="6">
    <source>
        <dbReference type="ARBA" id="ARBA00022692"/>
    </source>
</evidence>
<keyword evidence="12 15" id="KW-1133">Transmembrane helix</keyword>
<gene>
    <name evidence="17" type="ORF">LENED_007099</name>
</gene>
<organism evidence="17 18">
    <name type="scientific">Lentinula edodes</name>
    <name type="common">Shiitake mushroom</name>
    <name type="synonym">Lentinus edodes</name>
    <dbReference type="NCBI Taxonomy" id="5353"/>
    <lineage>
        <taxon>Eukaryota</taxon>
        <taxon>Fungi</taxon>
        <taxon>Dikarya</taxon>
        <taxon>Basidiomycota</taxon>
        <taxon>Agaricomycotina</taxon>
        <taxon>Agaricomycetes</taxon>
        <taxon>Agaricomycetidae</taxon>
        <taxon>Agaricales</taxon>
        <taxon>Marasmiineae</taxon>
        <taxon>Omphalotaceae</taxon>
        <taxon>Lentinula</taxon>
    </lineage>
</organism>
<name>A0A1Q3EDI5_LENED</name>
<keyword evidence="7" id="KW-0479">Metal-binding</keyword>
<comment type="pathway">
    <text evidence="3">Protein modification; protein ubiquitination.</text>
</comment>
<accession>A0A1Q3EDI5</accession>
<feature type="compositionally biased region" description="Pro residues" evidence="14">
    <location>
        <begin position="380"/>
        <end position="389"/>
    </location>
</feature>
<dbReference type="GO" id="GO:0043161">
    <property type="term" value="P:proteasome-mediated ubiquitin-dependent protein catabolic process"/>
    <property type="evidence" value="ECO:0007669"/>
    <property type="project" value="TreeGrafter"/>
</dbReference>
<evidence type="ECO:0000256" key="12">
    <source>
        <dbReference type="ARBA" id="ARBA00022989"/>
    </source>
</evidence>
<dbReference type="PANTHER" id="PTHR22763:SF162">
    <property type="entry name" value="TRANSMEMBRANE E3 UBIQUITIN-PROTEIN LIGASE 1"/>
    <property type="match status" value="1"/>
</dbReference>
<evidence type="ECO:0000259" key="16">
    <source>
        <dbReference type="Pfam" id="PF11145"/>
    </source>
</evidence>
<evidence type="ECO:0000256" key="1">
    <source>
        <dbReference type="ARBA" id="ARBA00000900"/>
    </source>
</evidence>
<keyword evidence="9" id="KW-0863">Zinc-finger</keyword>
<comment type="catalytic activity">
    <reaction evidence="1">
        <text>S-ubiquitinyl-[E2 ubiquitin-conjugating enzyme]-L-cysteine + [acceptor protein]-L-lysine = [E2 ubiquitin-conjugating enzyme]-L-cysteine + N(6)-ubiquitinyl-[acceptor protein]-L-lysine.</text>
        <dbReference type="EC" id="2.3.2.27"/>
    </reaction>
</comment>
<evidence type="ECO:0000256" key="4">
    <source>
        <dbReference type="ARBA" id="ARBA00012483"/>
    </source>
</evidence>
<evidence type="ECO:0000256" key="8">
    <source>
        <dbReference type="ARBA" id="ARBA00022729"/>
    </source>
</evidence>
<evidence type="ECO:0000256" key="14">
    <source>
        <dbReference type="SAM" id="MobiDB-lite"/>
    </source>
</evidence>
<keyword evidence="5" id="KW-0808">Transferase</keyword>
<protein>
    <recommendedName>
        <fullName evidence="4">RING-type E3 ubiquitin transferase</fullName>
        <ecNumber evidence="4">2.3.2.27</ecNumber>
    </recommendedName>
</protein>
<keyword evidence="6 15" id="KW-0812">Transmembrane</keyword>
<feature type="region of interest" description="Disordered" evidence="14">
    <location>
        <begin position="338"/>
        <end position="404"/>
    </location>
</feature>
<reference evidence="17 18" key="2">
    <citation type="submission" date="2017-02" db="EMBL/GenBank/DDBJ databases">
        <title>A genome survey and senescence transcriptome analysis in Lentinula edodes.</title>
        <authorList>
            <person name="Sakamoto Y."/>
            <person name="Nakade K."/>
            <person name="Sato S."/>
            <person name="Yoshida Y."/>
            <person name="Miyazaki K."/>
            <person name="Natsume S."/>
            <person name="Konno N."/>
        </authorList>
    </citation>
    <scope>NUCLEOTIDE SEQUENCE [LARGE SCALE GENOMIC DNA]</scope>
    <source>
        <strain evidence="17 18">NBRC 111202</strain>
    </source>
</reference>
<feature type="domain" description="SWEET-like" evidence="16">
    <location>
        <begin position="430"/>
        <end position="545"/>
    </location>
</feature>
<evidence type="ECO:0000256" key="5">
    <source>
        <dbReference type="ARBA" id="ARBA00022679"/>
    </source>
</evidence>
<dbReference type="InterPro" id="IPR013083">
    <property type="entry name" value="Znf_RING/FYVE/PHD"/>
</dbReference>
<dbReference type="EC" id="2.3.2.27" evidence="4"/>
<evidence type="ECO:0000313" key="17">
    <source>
        <dbReference type="EMBL" id="GAW05256.1"/>
    </source>
</evidence>